<dbReference type="PANTHER" id="PTHR47540:SF6">
    <property type="entry name" value="ZN(II)2CYS6 TRANSCRIPTION FACTOR (EUROFUNG)"/>
    <property type="match status" value="1"/>
</dbReference>
<dbReference type="STRING" id="1450537.A0A395HWI9"/>
<dbReference type="Gene3D" id="4.10.240.10">
    <property type="entry name" value="Zn(2)-C6 fungal-type DNA-binding domain"/>
    <property type="match status" value="1"/>
</dbReference>
<dbReference type="RefSeq" id="XP_025550947.1">
    <property type="nucleotide sequence ID" value="XM_025699066.1"/>
</dbReference>
<dbReference type="AlphaFoldDB" id="A0A395HWI9"/>
<dbReference type="SMART" id="SM00066">
    <property type="entry name" value="GAL4"/>
    <property type="match status" value="1"/>
</dbReference>
<keyword evidence="3" id="KW-0805">Transcription regulation</keyword>
<feature type="domain" description="Zn(2)-C6 fungal-type" evidence="8">
    <location>
        <begin position="14"/>
        <end position="43"/>
    </location>
</feature>
<feature type="region of interest" description="Disordered" evidence="7">
    <location>
        <begin position="65"/>
        <end position="102"/>
    </location>
</feature>
<keyword evidence="4" id="KW-0238">DNA-binding</keyword>
<gene>
    <name evidence="9" type="ORF">BO97DRAFT_453351</name>
</gene>
<organism evidence="9 10">
    <name type="scientific">Aspergillus homomorphus (strain CBS 101889)</name>
    <dbReference type="NCBI Taxonomy" id="1450537"/>
    <lineage>
        <taxon>Eukaryota</taxon>
        <taxon>Fungi</taxon>
        <taxon>Dikarya</taxon>
        <taxon>Ascomycota</taxon>
        <taxon>Pezizomycotina</taxon>
        <taxon>Eurotiomycetes</taxon>
        <taxon>Eurotiomycetidae</taxon>
        <taxon>Eurotiales</taxon>
        <taxon>Aspergillaceae</taxon>
        <taxon>Aspergillus</taxon>
        <taxon>Aspergillus subgen. Circumdati</taxon>
    </lineage>
</organism>
<sequence length="696" mass="78095">MLEANRKARRAAAACVACRRSKIKCSGDRPCKNCQRRATKCQYSDSSTRVLVSERYLRDLENRARANQAGAAKPSRSSYPHQEDFPDLLHNPTTRGSESSPETESMLSIWTSPFTLPTPVIVNAGTTKRNWLWLAPTSPWSFVARLAVMMSGKLNMDSHRTLKFHIDGDIYPLDWRSQVPTEESLDPGTLPSLDHAIYSINNVKFHLGQVYRFLPDDFCAQVQDFYASRGAYGATQSCMWFIRFLLLLAFGKAFSSRTRSHGTPPGAKMFLRAMSLMPNHTSTGNDSLDVIENLALAALYLYAIDHREGAHSHVGQAIRLAQLEGLHTQLPEQELGHATVARCRNLWWTLYILDRQISSSLGLPMTVQDFDITTLVEISGPTPQDPTLSLQVRLSQMMSSILSRIYRAEKTQIGRFLDVTSDILQKMAGLAEEIEKIFPAGFQDSMDTMPHETRYIILLYHQCVIMATRPLLLSVLRERLEKLGRAEEEEWQKFLALPKSLLSIGIRSAVKTLEILSDENIILETFLPFDLEFTFAAALHLTIAQTLFHLEPAEQSHAQAAQLILDEIVASGNRVAEVRRVELAHIQSLFGEFASRMEEEGLQNLSLPGIMQEGQPVRGSVPGEEELFPQAEEPPAIGWPASPESNTRSTTLAEEDLSRNLDFLDTFGISSHKFLSIVDQIGQRDLTQELWGPQAE</sequence>
<dbReference type="OrthoDB" id="3548654at2759"/>
<proteinExistence type="predicted"/>
<keyword evidence="2" id="KW-0479">Metal-binding</keyword>
<evidence type="ECO:0000256" key="5">
    <source>
        <dbReference type="ARBA" id="ARBA00023163"/>
    </source>
</evidence>
<evidence type="ECO:0000259" key="8">
    <source>
        <dbReference type="PROSITE" id="PS50048"/>
    </source>
</evidence>
<dbReference type="GO" id="GO:0000981">
    <property type="term" value="F:DNA-binding transcription factor activity, RNA polymerase II-specific"/>
    <property type="evidence" value="ECO:0007669"/>
    <property type="project" value="InterPro"/>
</dbReference>
<dbReference type="CDD" id="cd00067">
    <property type="entry name" value="GAL4"/>
    <property type="match status" value="1"/>
</dbReference>
<dbReference type="GO" id="GO:0008270">
    <property type="term" value="F:zinc ion binding"/>
    <property type="evidence" value="ECO:0007669"/>
    <property type="project" value="InterPro"/>
</dbReference>
<dbReference type="VEuPathDB" id="FungiDB:BO97DRAFT_453351"/>
<evidence type="ECO:0000256" key="7">
    <source>
        <dbReference type="SAM" id="MobiDB-lite"/>
    </source>
</evidence>
<evidence type="ECO:0000256" key="1">
    <source>
        <dbReference type="ARBA" id="ARBA00004123"/>
    </source>
</evidence>
<feature type="compositionally biased region" description="Polar residues" evidence="7">
    <location>
        <begin position="91"/>
        <end position="102"/>
    </location>
</feature>
<evidence type="ECO:0000313" key="10">
    <source>
        <dbReference type="Proteomes" id="UP000248961"/>
    </source>
</evidence>
<comment type="subcellular location">
    <subcellularLocation>
        <location evidence="1">Nucleus</location>
    </subcellularLocation>
</comment>
<dbReference type="GO" id="GO:0005634">
    <property type="term" value="C:nucleus"/>
    <property type="evidence" value="ECO:0007669"/>
    <property type="project" value="UniProtKB-SubCell"/>
</dbReference>
<dbReference type="PROSITE" id="PS50048">
    <property type="entry name" value="ZN2_CY6_FUNGAL_2"/>
    <property type="match status" value="1"/>
</dbReference>
<dbReference type="PROSITE" id="PS00463">
    <property type="entry name" value="ZN2_CY6_FUNGAL_1"/>
    <property type="match status" value="1"/>
</dbReference>
<dbReference type="GeneID" id="37203355"/>
<evidence type="ECO:0000313" key="9">
    <source>
        <dbReference type="EMBL" id="RAL11793.1"/>
    </source>
</evidence>
<dbReference type="CDD" id="cd12148">
    <property type="entry name" value="fungal_TF_MHR"/>
    <property type="match status" value="1"/>
</dbReference>
<keyword evidence="10" id="KW-1185">Reference proteome</keyword>
<dbReference type="InterPro" id="IPR007219">
    <property type="entry name" value="XnlR_reg_dom"/>
</dbReference>
<dbReference type="EMBL" id="KZ824286">
    <property type="protein sequence ID" value="RAL11793.1"/>
    <property type="molecule type" value="Genomic_DNA"/>
</dbReference>
<dbReference type="Proteomes" id="UP000248961">
    <property type="component" value="Unassembled WGS sequence"/>
</dbReference>
<keyword evidence="5" id="KW-0804">Transcription</keyword>
<evidence type="ECO:0000256" key="2">
    <source>
        <dbReference type="ARBA" id="ARBA00022723"/>
    </source>
</evidence>
<dbReference type="SUPFAM" id="SSF57701">
    <property type="entry name" value="Zn2/Cys6 DNA-binding domain"/>
    <property type="match status" value="1"/>
</dbReference>
<name>A0A395HWI9_ASPHC</name>
<feature type="compositionally biased region" description="Polar residues" evidence="7">
    <location>
        <begin position="643"/>
        <end position="652"/>
    </location>
</feature>
<reference evidence="9 10" key="1">
    <citation type="submission" date="2018-02" db="EMBL/GenBank/DDBJ databases">
        <title>The genomes of Aspergillus section Nigri reveals drivers in fungal speciation.</title>
        <authorList>
            <consortium name="DOE Joint Genome Institute"/>
            <person name="Vesth T.C."/>
            <person name="Nybo J."/>
            <person name="Theobald S."/>
            <person name="Brandl J."/>
            <person name="Frisvad J.C."/>
            <person name="Nielsen K.F."/>
            <person name="Lyhne E.K."/>
            <person name="Kogle M.E."/>
            <person name="Kuo A."/>
            <person name="Riley R."/>
            <person name="Clum A."/>
            <person name="Nolan M."/>
            <person name="Lipzen A."/>
            <person name="Salamov A."/>
            <person name="Henrissat B."/>
            <person name="Wiebenga A."/>
            <person name="De vries R.P."/>
            <person name="Grigoriev I.V."/>
            <person name="Mortensen U.H."/>
            <person name="Andersen M.R."/>
            <person name="Baker S.E."/>
        </authorList>
    </citation>
    <scope>NUCLEOTIDE SEQUENCE [LARGE SCALE GENOMIC DNA]</scope>
    <source>
        <strain evidence="9 10">CBS 101889</strain>
    </source>
</reference>
<dbReference type="GO" id="GO:0006351">
    <property type="term" value="P:DNA-templated transcription"/>
    <property type="evidence" value="ECO:0007669"/>
    <property type="project" value="InterPro"/>
</dbReference>
<dbReference type="GO" id="GO:0045944">
    <property type="term" value="P:positive regulation of transcription by RNA polymerase II"/>
    <property type="evidence" value="ECO:0007669"/>
    <property type="project" value="TreeGrafter"/>
</dbReference>
<dbReference type="Pfam" id="PF04082">
    <property type="entry name" value="Fungal_trans"/>
    <property type="match status" value="1"/>
</dbReference>
<evidence type="ECO:0000256" key="4">
    <source>
        <dbReference type="ARBA" id="ARBA00023125"/>
    </source>
</evidence>
<dbReference type="PANTHER" id="PTHR47540">
    <property type="entry name" value="THIAMINE REPRESSIBLE GENES REGULATORY PROTEIN THI5"/>
    <property type="match status" value="1"/>
</dbReference>
<dbReference type="InterPro" id="IPR051711">
    <property type="entry name" value="Stress_Response_Reg"/>
</dbReference>
<accession>A0A395HWI9</accession>
<dbReference type="Pfam" id="PF00172">
    <property type="entry name" value="Zn_clus"/>
    <property type="match status" value="1"/>
</dbReference>
<evidence type="ECO:0000256" key="6">
    <source>
        <dbReference type="ARBA" id="ARBA00023242"/>
    </source>
</evidence>
<evidence type="ECO:0000256" key="3">
    <source>
        <dbReference type="ARBA" id="ARBA00023015"/>
    </source>
</evidence>
<dbReference type="SMART" id="SM00906">
    <property type="entry name" value="Fungal_trans"/>
    <property type="match status" value="1"/>
</dbReference>
<keyword evidence="6" id="KW-0539">Nucleus</keyword>
<protein>
    <submittedName>
        <fullName evidence="9">Zn(II)2Cys6 transcription factor</fullName>
    </submittedName>
</protein>
<feature type="region of interest" description="Disordered" evidence="7">
    <location>
        <begin position="633"/>
        <end position="652"/>
    </location>
</feature>
<dbReference type="GO" id="GO:0043565">
    <property type="term" value="F:sequence-specific DNA binding"/>
    <property type="evidence" value="ECO:0007669"/>
    <property type="project" value="TreeGrafter"/>
</dbReference>
<dbReference type="InterPro" id="IPR036864">
    <property type="entry name" value="Zn2-C6_fun-type_DNA-bd_sf"/>
</dbReference>
<dbReference type="InterPro" id="IPR001138">
    <property type="entry name" value="Zn2Cys6_DnaBD"/>
</dbReference>